<dbReference type="PROSITE" id="PS50042">
    <property type="entry name" value="CNMP_BINDING_3"/>
    <property type="match status" value="1"/>
</dbReference>
<dbReference type="RefSeq" id="WP_184619637.1">
    <property type="nucleotide sequence ID" value="NZ_JACHEX010000004.1"/>
</dbReference>
<dbReference type="Pfam" id="PF00027">
    <property type="entry name" value="cNMP_binding"/>
    <property type="match status" value="1"/>
</dbReference>
<dbReference type="InterPro" id="IPR014710">
    <property type="entry name" value="RmlC-like_jellyroll"/>
</dbReference>
<dbReference type="InterPro" id="IPR050397">
    <property type="entry name" value="Env_Response_Regulators"/>
</dbReference>
<dbReference type="Gene3D" id="2.60.120.10">
    <property type="entry name" value="Jelly Rolls"/>
    <property type="match status" value="1"/>
</dbReference>
<protein>
    <submittedName>
        <fullName evidence="6">CRP-like cAMP-binding protein</fullName>
    </submittedName>
</protein>
<dbReference type="Pfam" id="PF13545">
    <property type="entry name" value="HTH_Crp_2"/>
    <property type="match status" value="1"/>
</dbReference>
<dbReference type="PANTHER" id="PTHR24567:SF28">
    <property type="entry name" value="LISTERIOLYSIN REGULATORY PROTEIN"/>
    <property type="match status" value="1"/>
</dbReference>
<name>A0A841GHD6_9BACT</name>
<dbReference type="AlphaFoldDB" id="A0A841GHD6"/>
<feature type="domain" description="HTH crp-type" evidence="5">
    <location>
        <begin position="144"/>
        <end position="217"/>
    </location>
</feature>
<dbReference type="Gene3D" id="1.10.10.10">
    <property type="entry name" value="Winged helix-like DNA-binding domain superfamily/Winged helix DNA-binding domain"/>
    <property type="match status" value="1"/>
</dbReference>
<dbReference type="InterPro" id="IPR018490">
    <property type="entry name" value="cNMP-bd_dom_sf"/>
</dbReference>
<evidence type="ECO:0000313" key="7">
    <source>
        <dbReference type="Proteomes" id="UP000555828"/>
    </source>
</evidence>
<dbReference type="InterPro" id="IPR036388">
    <property type="entry name" value="WH-like_DNA-bd_sf"/>
</dbReference>
<reference evidence="6 7" key="1">
    <citation type="submission" date="2020-08" db="EMBL/GenBank/DDBJ databases">
        <title>Genomic Encyclopedia of Type Strains, Phase IV (KMG-IV): sequencing the most valuable type-strain genomes for metagenomic binning, comparative biology and taxonomic classification.</title>
        <authorList>
            <person name="Goeker M."/>
        </authorList>
    </citation>
    <scope>NUCLEOTIDE SEQUENCE [LARGE SCALE GENOMIC DNA]</scope>
    <source>
        <strain evidence="6 7">DSM 13481</strain>
    </source>
</reference>
<evidence type="ECO:0000256" key="2">
    <source>
        <dbReference type="ARBA" id="ARBA00023125"/>
    </source>
</evidence>
<keyword evidence="3" id="KW-0804">Transcription</keyword>
<feature type="domain" description="Cyclic nucleotide-binding" evidence="4">
    <location>
        <begin position="49"/>
        <end position="130"/>
    </location>
</feature>
<sequence length="226" mass="25920">MQTFLYKSIFDKEKQKELRKTFILLAKSGKIADVKKNNEIELPILTIAIVIEGKIKQFLTSKEGLEKILFYLQPGEIFGEIDYFGESKFNIITTAVENSKISILGKNVIEEHLSKNPILYRFFMKSIIRKLRIIELQMLNMTFNDSTGRISNTILRLAAQQGIKKGNEIVINFPLTQQELANIIGCSRITVSRTLNELISKGIISIDHKKIIIKNLKELEKLDKSF</sequence>
<comment type="caution">
    <text evidence="6">The sequence shown here is derived from an EMBL/GenBank/DDBJ whole genome shotgun (WGS) entry which is preliminary data.</text>
</comment>
<dbReference type="PRINTS" id="PR00034">
    <property type="entry name" value="HTHCRP"/>
</dbReference>
<dbReference type="SUPFAM" id="SSF51206">
    <property type="entry name" value="cAMP-binding domain-like"/>
    <property type="match status" value="1"/>
</dbReference>
<accession>A0A841GHD6</accession>
<evidence type="ECO:0000256" key="3">
    <source>
        <dbReference type="ARBA" id="ARBA00023163"/>
    </source>
</evidence>
<dbReference type="PANTHER" id="PTHR24567">
    <property type="entry name" value="CRP FAMILY TRANSCRIPTIONAL REGULATORY PROTEIN"/>
    <property type="match status" value="1"/>
</dbReference>
<dbReference type="InterPro" id="IPR012318">
    <property type="entry name" value="HTH_CRP"/>
</dbReference>
<keyword evidence="2" id="KW-0238">DNA-binding</keyword>
<dbReference type="CDD" id="cd00092">
    <property type="entry name" value="HTH_CRP"/>
    <property type="match status" value="1"/>
</dbReference>
<dbReference type="InterPro" id="IPR000595">
    <property type="entry name" value="cNMP-bd_dom"/>
</dbReference>
<dbReference type="SMART" id="SM00419">
    <property type="entry name" value="HTH_CRP"/>
    <property type="match status" value="1"/>
</dbReference>
<evidence type="ECO:0000313" key="6">
    <source>
        <dbReference type="EMBL" id="MBB6063032.1"/>
    </source>
</evidence>
<evidence type="ECO:0000259" key="5">
    <source>
        <dbReference type="PROSITE" id="PS51063"/>
    </source>
</evidence>
<gene>
    <name evidence="6" type="ORF">HNP65_001495</name>
</gene>
<evidence type="ECO:0000259" key="4">
    <source>
        <dbReference type="PROSITE" id="PS50042"/>
    </source>
</evidence>
<proteinExistence type="predicted"/>
<dbReference type="GO" id="GO:0003677">
    <property type="term" value="F:DNA binding"/>
    <property type="evidence" value="ECO:0007669"/>
    <property type="project" value="UniProtKB-KW"/>
</dbReference>
<evidence type="ECO:0000256" key="1">
    <source>
        <dbReference type="ARBA" id="ARBA00023015"/>
    </source>
</evidence>
<dbReference type="EMBL" id="JACHEX010000004">
    <property type="protein sequence ID" value="MBB6063032.1"/>
    <property type="molecule type" value="Genomic_DNA"/>
</dbReference>
<dbReference type="GO" id="GO:0003700">
    <property type="term" value="F:DNA-binding transcription factor activity"/>
    <property type="evidence" value="ECO:0007669"/>
    <property type="project" value="TreeGrafter"/>
</dbReference>
<dbReference type="SUPFAM" id="SSF46785">
    <property type="entry name" value="Winged helix' DNA-binding domain"/>
    <property type="match status" value="1"/>
</dbReference>
<keyword evidence="1" id="KW-0805">Transcription regulation</keyword>
<dbReference type="Proteomes" id="UP000555828">
    <property type="component" value="Unassembled WGS sequence"/>
</dbReference>
<organism evidence="6 7">
    <name type="scientific">Thermosipho japonicus</name>
    <dbReference type="NCBI Taxonomy" id="90323"/>
    <lineage>
        <taxon>Bacteria</taxon>
        <taxon>Thermotogati</taxon>
        <taxon>Thermotogota</taxon>
        <taxon>Thermotogae</taxon>
        <taxon>Thermotogales</taxon>
        <taxon>Fervidobacteriaceae</taxon>
        <taxon>Thermosipho</taxon>
    </lineage>
</organism>
<dbReference type="PROSITE" id="PS51063">
    <property type="entry name" value="HTH_CRP_2"/>
    <property type="match status" value="1"/>
</dbReference>
<keyword evidence="7" id="KW-1185">Reference proteome</keyword>
<dbReference type="GO" id="GO:0005829">
    <property type="term" value="C:cytosol"/>
    <property type="evidence" value="ECO:0007669"/>
    <property type="project" value="TreeGrafter"/>
</dbReference>
<dbReference type="InterPro" id="IPR036390">
    <property type="entry name" value="WH_DNA-bd_sf"/>
</dbReference>
<dbReference type="CDD" id="cd00038">
    <property type="entry name" value="CAP_ED"/>
    <property type="match status" value="1"/>
</dbReference>